<dbReference type="Proteomes" id="UP001617351">
    <property type="component" value="Unassembled WGS sequence"/>
</dbReference>
<protein>
    <submittedName>
        <fullName evidence="1">Uncharacterized protein</fullName>
    </submittedName>
</protein>
<evidence type="ECO:0000313" key="1">
    <source>
        <dbReference type="EMBL" id="MFJ2821050.1"/>
    </source>
</evidence>
<proteinExistence type="predicted"/>
<evidence type="ECO:0000313" key="2">
    <source>
        <dbReference type="Proteomes" id="UP001617351"/>
    </source>
</evidence>
<reference evidence="1 2" key="1">
    <citation type="submission" date="2024-10" db="EMBL/GenBank/DDBJ databases">
        <title>The Natural Products Discovery Center: Release of the First 8490 Sequenced Strains for Exploring Actinobacteria Biosynthetic Diversity.</title>
        <authorList>
            <person name="Kalkreuter E."/>
            <person name="Kautsar S.A."/>
            <person name="Yang D."/>
            <person name="Bader C.D."/>
            <person name="Teijaro C.N."/>
            <person name="Fluegel L."/>
            <person name="Davis C.M."/>
            <person name="Simpson J.R."/>
            <person name="Lauterbach L."/>
            <person name="Steele A.D."/>
            <person name="Gui C."/>
            <person name="Meng S."/>
            <person name="Li G."/>
            <person name="Viehrig K."/>
            <person name="Ye F."/>
            <person name="Su P."/>
            <person name="Kiefer A.F."/>
            <person name="Nichols A."/>
            <person name="Cepeda A.J."/>
            <person name="Yan W."/>
            <person name="Fan B."/>
            <person name="Jiang Y."/>
            <person name="Adhikari A."/>
            <person name="Zheng C.-J."/>
            <person name="Schuster L."/>
            <person name="Cowan T.M."/>
            <person name="Smanski M.J."/>
            <person name="Chevrette M.G."/>
            <person name="De Carvalho L.P.S."/>
            <person name="Shen B."/>
        </authorList>
    </citation>
    <scope>NUCLEOTIDE SEQUENCE [LARGE SCALE GENOMIC DNA]</scope>
    <source>
        <strain evidence="1 2">NPDC087220</strain>
    </source>
</reference>
<dbReference type="RefSeq" id="WP_402378667.1">
    <property type="nucleotide sequence ID" value="NZ_JBIUYY010000003.1"/>
</dbReference>
<comment type="caution">
    <text evidence="1">The sequence shown here is derived from an EMBL/GenBank/DDBJ whole genome shotgun (WGS) entry which is preliminary data.</text>
</comment>
<organism evidence="1 2">
    <name type="scientific">Streptomyces toxytricini</name>
    <name type="common">Actinomyces toxytricini</name>
    <dbReference type="NCBI Taxonomy" id="67369"/>
    <lineage>
        <taxon>Bacteria</taxon>
        <taxon>Bacillati</taxon>
        <taxon>Actinomycetota</taxon>
        <taxon>Actinomycetes</taxon>
        <taxon>Kitasatosporales</taxon>
        <taxon>Streptomycetaceae</taxon>
        <taxon>Streptomyces</taxon>
    </lineage>
</organism>
<name>A0ABW8EGG8_STRT5</name>
<gene>
    <name evidence="1" type="ORF">ACIO7M_08065</name>
</gene>
<accession>A0ABW8EGG8</accession>
<sequence>MTIHRPGRPGDLPAAEALWARWALAAVLQASTAAEGHGVHRSGTWVDAEGLHLDDGGCTWWTFAPLGGGRYALYGEDESSGVKWHEPAVDMLAGAPDWLPRATLDDLLEGAQLGCVYWYEAGAWARAPYPETLEDDGLDCGVGRFAGEEIRWELGVARTVGEELLAAAEGYRLRQEDLEQLVERTQSPHGDGWDLPAMLRALELSGIGARAVTP</sequence>
<keyword evidence="2" id="KW-1185">Reference proteome</keyword>
<dbReference type="EMBL" id="JBIUYY010000003">
    <property type="protein sequence ID" value="MFJ2821050.1"/>
    <property type="molecule type" value="Genomic_DNA"/>
</dbReference>